<feature type="region of interest" description="Disordered" evidence="2">
    <location>
        <begin position="114"/>
        <end position="161"/>
    </location>
</feature>
<dbReference type="AlphaFoldDB" id="A0A168KI82"/>
<keyword evidence="4" id="KW-1185">Reference proteome</keyword>
<name>A0A168KI82_CORDF</name>
<feature type="region of interest" description="Disordered" evidence="2">
    <location>
        <begin position="698"/>
        <end position="720"/>
    </location>
</feature>
<dbReference type="OrthoDB" id="5422628at2759"/>
<dbReference type="EMBL" id="AZHF01000001">
    <property type="protein sequence ID" value="OAA81733.1"/>
    <property type="molecule type" value="Genomic_DNA"/>
</dbReference>
<evidence type="ECO:0000256" key="1">
    <source>
        <dbReference type="SAM" id="Coils"/>
    </source>
</evidence>
<feature type="region of interest" description="Disordered" evidence="2">
    <location>
        <begin position="211"/>
        <end position="235"/>
    </location>
</feature>
<organism evidence="3 4">
    <name type="scientific">Akanthomyces lecanii RCEF 1005</name>
    <dbReference type="NCBI Taxonomy" id="1081108"/>
    <lineage>
        <taxon>Eukaryota</taxon>
        <taxon>Fungi</taxon>
        <taxon>Dikarya</taxon>
        <taxon>Ascomycota</taxon>
        <taxon>Pezizomycotina</taxon>
        <taxon>Sordariomycetes</taxon>
        <taxon>Hypocreomycetidae</taxon>
        <taxon>Hypocreales</taxon>
        <taxon>Cordycipitaceae</taxon>
        <taxon>Akanthomyces</taxon>
        <taxon>Cordyceps confragosa</taxon>
    </lineage>
</organism>
<comment type="caution">
    <text evidence="3">The sequence shown here is derived from an EMBL/GenBank/DDBJ whole genome shotgun (WGS) entry which is preliminary data.</text>
</comment>
<evidence type="ECO:0000256" key="2">
    <source>
        <dbReference type="SAM" id="MobiDB-lite"/>
    </source>
</evidence>
<evidence type="ECO:0000313" key="4">
    <source>
        <dbReference type="Proteomes" id="UP000076881"/>
    </source>
</evidence>
<keyword evidence="1" id="KW-0175">Coiled coil</keyword>
<evidence type="ECO:0000313" key="3">
    <source>
        <dbReference type="EMBL" id="OAA81733.1"/>
    </source>
</evidence>
<dbReference type="Proteomes" id="UP000076881">
    <property type="component" value="Unassembled WGS sequence"/>
</dbReference>
<sequence>MTKVSRFLSKRPETVKELLEKTADHLVKIGVCFDTNLEDLPAEVRRDRNCFHSDKELFSLLDRHLQHNTLDAFLHRHKQCRELVAFIFGGRYPRLIPDPAVRQALAAADGTSSVDGQKLLSKKRPRQRQQAAEDGTYWRAKRIRTDDSGDGGGGGGGLCLPPTERERCAMLAFEEFQTADDDPLMPPSARGQFLTRAELEALETKINGAHSNTHLTFTLPPRSPSPAPDQSPASDIVPHDHNSDISEKYCMSAKQASLAAENGVDEGRLMEYKGHLLEPPSSLLAKLKSHLSKPDVEQSPHWARCSADIQEYLAYLLQIRAGESWEPQLDEVVDMFRAHTLFDDFHRDHPGLDHSLWDDVMKPRLTIRNPLAPPSQLQDAAAQSVVLGTKRKAEEEEEEEDGDFYDKDPITFNSMMLTEVPLKDSRDPFAYTRWHNCLRANVEEAADEAREMAMERMKDLETKHAGFPVMNVPQNCTGPVSASLLLDPVACKMSSDWTTLRHLRTSLQRAARRSPRLLLEEVNTSVELGMAFKKPDAAAAQDRDRASSPTVNSRFVRLQKEELDWLSFLGQPSLNYMSAACEMEALCRNDWKLAMLRKRLEKMQCSIAPGSFGDGHRFDLRGFLALVNQDCDGPVKCHRFTTEELKSRIPQLIQLKVLRAEQVDGVQHVRCFPGDIHPEEAVRWPASDGLRRRFRIQQSRDEDEDDYDMSPTTAPVPHFMPNMDHVRTVEECLVEQDMIRGDAARTAIFFRRIAYRLGRTLQEVAAESRYHLWLAGDPASQAANASSLRTLMARWAADTSRSAIPQCRDGRVVASYRDVVLAAEPEALAGQGGSDLEVETYCRDLVRRRILREAAENKTMLWPLPVPRDGSRVEGGEDGRTVLRREAVWSFAHPLRRESAPRYFDVNTWPLEVQSAETQAAIRARRREDADAMLLD</sequence>
<feature type="coiled-coil region" evidence="1">
    <location>
        <begin position="435"/>
        <end position="463"/>
    </location>
</feature>
<proteinExistence type="predicted"/>
<accession>A0A168KI82</accession>
<protein>
    <submittedName>
        <fullName evidence="3">Uncharacterized protein</fullName>
    </submittedName>
</protein>
<gene>
    <name evidence="3" type="ORF">LEL_01278</name>
</gene>
<reference evidence="3 4" key="1">
    <citation type="journal article" date="2016" name="Genome Biol. Evol.">
        <title>Divergent and convergent evolution of fungal pathogenicity.</title>
        <authorList>
            <person name="Shang Y."/>
            <person name="Xiao G."/>
            <person name="Zheng P."/>
            <person name="Cen K."/>
            <person name="Zhan S."/>
            <person name="Wang C."/>
        </authorList>
    </citation>
    <scope>NUCLEOTIDE SEQUENCE [LARGE SCALE GENOMIC DNA]</scope>
    <source>
        <strain evidence="3 4">RCEF 1005</strain>
    </source>
</reference>